<dbReference type="PROSITE" id="PS00061">
    <property type="entry name" value="ADH_SHORT"/>
    <property type="match status" value="1"/>
</dbReference>
<dbReference type="InterPro" id="IPR020904">
    <property type="entry name" value="Sc_DH/Rdtase_CS"/>
</dbReference>
<evidence type="ECO:0000313" key="3">
    <source>
        <dbReference type="Proteomes" id="UP000252519"/>
    </source>
</evidence>
<dbReference type="GO" id="GO:0005789">
    <property type="term" value="C:endoplasmic reticulum membrane"/>
    <property type="evidence" value="ECO:0007669"/>
    <property type="project" value="TreeGrafter"/>
</dbReference>
<dbReference type="GO" id="GO:0006666">
    <property type="term" value="P:3-keto-sphinganine metabolic process"/>
    <property type="evidence" value="ECO:0007669"/>
    <property type="project" value="TreeGrafter"/>
</dbReference>
<dbReference type="InterPro" id="IPR036291">
    <property type="entry name" value="NAD(P)-bd_dom_sf"/>
</dbReference>
<dbReference type="GO" id="GO:0047560">
    <property type="term" value="F:3-dehydrosphinganine reductase activity"/>
    <property type="evidence" value="ECO:0007669"/>
    <property type="project" value="TreeGrafter"/>
</dbReference>
<dbReference type="Proteomes" id="UP000252519">
    <property type="component" value="Unassembled WGS sequence"/>
</dbReference>
<gene>
    <name evidence="2" type="ORF">ANCCAN_14134</name>
</gene>
<sequence length="160" mass="17375">MALNFYTAVYPTRCVVPRMKDRGFGHISFVSSAAGQFAIWGYSPYSASKFALRGLADAIQMELLPYNISVSVLCPPNTETGVFKSFHATTMPIIMRKMTAVAGIVSPEQVAVSHVNDIENGHYLTTNGLMGWFLGVGTAGASPERSLIQAFAQARTMKTF</sequence>
<dbReference type="PANTHER" id="PTHR43550">
    <property type="entry name" value="3-KETODIHYDROSPHINGOSINE REDUCTASE"/>
    <property type="match status" value="1"/>
</dbReference>
<dbReference type="GO" id="GO:0030148">
    <property type="term" value="P:sphingolipid biosynthetic process"/>
    <property type="evidence" value="ECO:0007669"/>
    <property type="project" value="TreeGrafter"/>
</dbReference>
<dbReference type="SUPFAM" id="SSF51735">
    <property type="entry name" value="NAD(P)-binding Rossmann-fold domains"/>
    <property type="match status" value="1"/>
</dbReference>
<organism evidence="2 3">
    <name type="scientific">Ancylostoma caninum</name>
    <name type="common">Dog hookworm</name>
    <dbReference type="NCBI Taxonomy" id="29170"/>
    <lineage>
        <taxon>Eukaryota</taxon>
        <taxon>Metazoa</taxon>
        <taxon>Ecdysozoa</taxon>
        <taxon>Nematoda</taxon>
        <taxon>Chromadorea</taxon>
        <taxon>Rhabditida</taxon>
        <taxon>Rhabditina</taxon>
        <taxon>Rhabditomorpha</taxon>
        <taxon>Strongyloidea</taxon>
        <taxon>Ancylostomatidae</taxon>
        <taxon>Ancylostomatinae</taxon>
        <taxon>Ancylostoma</taxon>
    </lineage>
</organism>
<dbReference type="Gene3D" id="3.40.50.720">
    <property type="entry name" value="NAD(P)-binding Rossmann-like Domain"/>
    <property type="match status" value="1"/>
</dbReference>
<evidence type="ECO:0000256" key="1">
    <source>
        <dbReference type="ARBA" id="ARBA00023002"/>
    </source>
</evidence>
<proteinExistence type="predicted"/>
<name>A0A368G656_ANCCA</name>
<dbReference type="AlphaFoldDB" id="A0A368G656"/>
<comment type="caution">
    <text evidence="2">The sequence shown here is derived from an EMBL/GenBank/DDBJ whole genome shotgun (WGS) entry which is preliminary data.</text>
</comment>
<dbReference type="InterPro" id="IPR002347">
    <property type="entry name" value="SDR_fam"/>
</dbReference>
<protein>
    <submittedName>
        <fullName evidence="2">3-ketodihydrosphingosine reductase domain protein</fullName>
    </submittedName>
</protein>
<dbReference type="PANTHER" id="PTHR43550:SF3">
    <property type="entry name" value="3-KETODIHYDROSPHINGOSINE REDUCTASE"/>
    <property type="match status" value="1"/>
</dbReference>
<dbReference type="Pfam" id="PF00106">
    <property type="entry name" value="adh_short"/>
    <property type="match status" value="1"/>
</dbReference>
<dbReference type="PRINTS" id="PR00081">
    <property type="entry name" value="GDHRDH"/>
</dbReference>
<keyword evidence="3" id="KW-1185">Reference proteome</keyword>
<dbReference type="OrthoDB" id="37659at2759"/>
<accession>A0A368G656</accession>
<reference evidence="2 3" key="1">
    <citation type="submission" date="2014-10" db="EMBL/GenBank/DDBJ databases">
        <title>Draft genome of the hookworm Ancylostoma caninum.</title>
        <authorList>
            <person name="Mitreva M."/>
        </authorList>
    </citation>
    <scope>NUCLEOTIDE SEQUENCE [LARGE SCALE GENOMIC DNA]</scope>
    <source>
        <strain evidence="2 3">Baltimore</strain>
    </source>
</reference>
<keyword evidence="1" id="KW-0560">Oxidoreductase</keyword>
<evidence type="ECO:0000313" key="2">
    <source>
        <dbReference type="EMBL" id="RCN39914.1"/>
    </source>
</evidence>
<dbReference type="STRING" id="29170.A0A368G656"/>
<dbReference type="EMBL" id="JOJR01000313">
    <property type="protein sequence ID" value="RCN39914.1"/>
    <property type="molecule type" value="Genomic_DNA"/>
</dbReference>